<dbReference type="Gene3D" id="1.20.58.760">
    <property type="entry name" value="Peptidase M41"/>
    <property type="match status" value="1"/>
</dbReference>
<dbReference type="PANTHER" id="PTHR23076">
    <property type="entry name" value="METALLOPROTEASE M41 FTSH"/>
    <property type="match status" value="1"/>
</dbReference>
<sequence>KGKAVVYDFTVPKNHSFVGNGLVNHNTLLAKAVAGEANVPFYSMAGSEFMEMLVGVGASRVRDLFGTAKKSGKAIIFIDEIDAIGRVRGGMDGGHGEREQTLNQILVEMDGFDTNMAVVVLAATNRGDLLDPALMRPGRFDRRVVLEMPDLKARIGIIQIHAKGKPFVENINWEAVARRTVGFSGADIENMLNESAIKIARENRLLITMADIEESALKVKMGSEKRRDQSDEDRLMTAYHEAGHAIVNYKEDLDTVTKISIVSRGMALGFTLIPPKKDIVHQTKSKLIKTMAMAMGGRAAEEIVFGDITTGASSDISHATNIARDMVTEWGMSELGPINWGPQIDMNDFGKAWMEPAKVSEIMQSKVDEEIKKLANAALAEATKILIENREKLDQVAKLLVLKESIDEAEFEEVMRV</sequence>
<evidence type="ECO:0000256" key="1">
    <source>
        <dbReference type="ARBA" id="ARBA00001947"/>
    </source>
</evidence>
<evidence type="ECO:0000256" key="2">
    <source>
        <dbReference type="ARBA" id="ARBA00010044"/>
    </source>
</evidence>
<dbReference type="EMBL" id="PFEI01000122">
    <property type="protein sequence ID" value="PJE66829.1"/>
    <property type="molecule type" value="Genomic_DNA"/>
</dbReference>
<evidence type="ECO:0000256" key="4">
    <source>
        <dbReference type="ARBA" id="ARBA00022723"/>
    </source>
</evidence>
<dbReference type="InterPro" id="IPR003959">
    <property type="entry name" value="ATPase_AAA_core"/>
</dbReference>
<comment type="caution">
    <text evidence="10">The sequence shown here is derived from an EMBL/GenBank/DDBJ whole genome shotgun (WGS) entry which is preliminary data.</text>
</comment>
<evidence type="ECO:0000313" key="11">
    <source>
        <dbReference type="Proteomes" id="UP000229766"/>
    </source>
</evidence>
<dbReference type="SUPFAM" id="SSF52540">
    <property type="entry name" value="P-loop containing nucleoside triphosphate hydrolases"/>
    <property type="match status" value="1"/>
</dbReference>
<dbReference type="Pfam" id="PF01434">
    <property type="entry name" value="Peptidase_M41"/>
    <property type="match status" value="1"/>
</dbReference>
<keyword evidence="3" id="KW-0645">Protease</keyword>
<dbReference type="Gene3D" id="3.40.50.300">
    <property type="entry name" value="P-loop containing nucleotide triphosphate hydrolases"/>
    <property type="match status" value="1"/>
</dbReference>
<dbReference type="GO" id="GO:0046872">
    <property type="term" value="F:metal ion binding"/>
    <property type="evidence" value="ECO:0007669"/>
    <property type="project" value="UniProtKB-KW"/>
</dbReference>
<dbReference type="SMART" id="SM00382">
    <property type="entry name" value="AAA"/>
    <property type="match status" value="1"/>
</dbReference>
<dbReference type="GO" id="GO:0030163">
    <property type="term" value="P:protein catabolic process"/>
    <property type="evidence" value="ECO:0007669"/>
    <property type="project" value="TreeGrafter"/>
</dbReference>
<feature type="domain" description="AAA+ ATPase" evidence="9">
    <location>
        <begin position="23"/>
        <end position="150"/>
    </location>
</feature>
<evidence type="ECO:0000313" key="10">
    <source>
        <dbReference type="EMBL" id="PJE66829.1"/>
    </source>
</evidence>
<dbReference type="Pfam" id="PF00004">
    <property type="entry name" value="AAA"/>
    <property type="match status" value="1"/>
</dbReference>
<evidence type="ECO:0000256" key="5">
    <source>
        <dbReference type="ARBA" id="ARBA00022801"/>
    </source>
</evidence>
<dbReference type="InterPro" id="IPR003960">
    <property type="entry name" value="ATPase_AAA_CS"/>
</dbReference>
<keyword evidence="10" id="KW-0131">Cell cycle</keyword>
<dbReference type="NCBIfam" id="TIGR01443">
    <property type="entry name" value="intein_Cterm"/>
    <property type="match status" value="1"/>
</dbReference>
<dbReference type="GO" id="GO:0004176">
    <property type="term" value="F:ATP-dependent peptidase activity"/>
    <property type="evidence" value="ECO:0007669"/>
    <property type="project" value="InterPro"/>
</dbReference>
<evidence type="ECO:0000256" key="8">
    <source>
        <dbReference type="RuleBase" id="RU003651"/>
    </source>
</evidence>
<dbReference type="GO" id="GO:0005886">
    <property type="term" value="C:plasma membrane"/>
    <property type="evidence" value="ECO:0007669"/>
    <property type="project" value="TreeGrafter"/>
</dbReference>
<keyword evidence="5" id="KW-0378">Hydrolase</keyword>
<dbReference type="InterPro" id="IPR027417">
    <property type="entry name" value="P-loop_NTPase"/>
</dbReference>
<evidence type="ECO:0000256" key="3">
    <source>
        <dbReference type="ARBA" id="ARBA00022670"/>
    </source>
</evidence>
<keyword evidence="8" id="KW-0547">Nucleotide-binding</keyword>
<evidence type="ECO:0000259" key="9">
    <source>
        <dbReference type="SMART" id="SM00382"/>
    </source>
</evidence>
<dbReference type="SUPFAM" id="SSF140990">
    <property type="entry name" value="FtsH protease domain-like"/>
    <property type="match status" value="1"/>
</dbReference>
<organism evidence="10 11">
    <name type="scientific">Candidatus Shapirobacteria bacterium CG10_big_fil_rev_8_21_14_0_10_36_6</name>
    <dbReference type="NCBI Taxonomy" id="1974886"/>
    <lineage>
        <taxon>Bacteria</taxon>
        <taxon>Candidatus Shapironibacteriota</taxon>
    </lineage>
</organism>
<dbReference type="PROSITE" id="PS50818">
    <property type="entry name" value="INTEIN_C_TER"/>
    <property type="match status" value="1"/>
</dbReference>
<dbReference type="Pfam" id="PF17862">
    <property type="entry name" value="AAA_lid_3"/>
    <property type="match status" value="1"/>
</dbReference>
<protein>
    <submittedName>
        <fullName evidence="10">Cell division protein FtsH</fullName>
    </submittedName>
</protein>
<gene>
    <name evidence="10" type="ORF">COU93_02125</name>
</gene>
<comment type="similarity">
    <text evidence="2">In the C-terminal section; belongs to the peptidase M41 family.</text>
</comment>
<dbReference type="GO" id="GO:0005524">
    <property type="term" value="F:ATP binding"/>
    <property type="evidence" value="ECO:0007669"/>
    <property type="project" value="UniProtKB-KW"/>
</dbReference>
<dbReference type="GO" id="GO:0016887">
    <property type="term" value="F:ATP hydrolysis activity"/>
    <property type="evidence" value="ECO:0007669"/>
    <property type="project" value="InterPro"/>
</dbReference>
<dbReference type="GO" id="GO:0004222">
    <property type="term" value="F:metalloendopeptidase activity"/>
    <property type="evidence" value="ECO:0007669"/>
    <property type="project" value="InterPro"/>
</dbReference>
<dbReference type="PANTHER" id="PTHR23076:SF97">
    <property type="entry name" value="ATP-DEPENDENT ZINC METALLOPROTEASE YME1L1"/>
    <property type="match status" value="1"/>
</dbReference>
<keyword evidence="7" id="KW-0482">Metalloprotease</keyword>
<keyword evidence="8" id="KW-0067">ATP-binding</keyword>
<dbReference type="FunFam" id="1.10.8.60:FF:000001">
    <property type="entry name" value="ATP-dependent zinc metalloprotease FtsH"/>
    <property type="match status" value="1"/>
</dbReference>
<dbReference type="FunFam" id="1.20.58.760:FF:000001">
    <property type="entry name" value="ATP-dependent zinc metalloprotease FtsH"/>
    <property type="match status" value="1"/>
</dbReference>
<dbReference type="InterPro" id="IPR003593">
    <property type="entry name" value="AAA+_ATPase"/>
</dbReference>
<proteinExistence type="inferred from homology"/>
<dbReference type="Gene3D" id="1.10.8.60">
    <property type="match status" value="1"/>
</dbReference>
<keyword evidence="10" id="KW-0132">Cell division</keyword>
<dbReference type="InterPro" id="IPR000642">
    <property type="entry name" value="Peptidase_M41"/>
</dbReference>
<dbReference type="InterPro" id="IPR030934">
    <property type="entry name" value="Intein_C"/>
</dbReference>
<evidence type="ECO:0000256" key="7">
    <source>
        <dbReference type="ARBA" id="ARBA00023049"/>
    </source>
</evidence>
<name>A0A2M8L1L5_9BACT</name>
<reference evidence="11" key="1">
    <citation type="submission" date="2017-09" db="EMBL/GenBank/DDBJ databases">
        <title>Depth-based differentiation of microbial function through sediment-hosted aquifers and enrichment of novel symbionts in the deep terrestrial subsurface.</title>
        <authorList>
            <person name="Probst A.J."/>
            <person name="Ladd B."/>
            <person name="Jarett J.K."/>
            <person name="Geller-Mcgrath D.E."/>
            <person name="Sieber C.M.K."/>
            <person name="Emerson J.B."/>
            <person name="Anantharaman K."/>
            <person name="Thomas B.C."/>
            <person name="Malmstrom R."/>
            <person name="Stieglmeier M."/>
            <person name="Klingl A."/>
            <person name="Woyke T."/>
            <person name="Ryan C.M."/>
            <person name="Banfield J.F."/>
        </authorList>
    </citation>
    <scope>NUCLEOTIDE SEQUENCE [LARGE SCALE GENOMIC DNA]</scope>
</reference>
<dbReference type="InterPro" id="IPR041569">
    <property type="entry name" value="AAA_lid_3"/>
</dbReference>
<dbReference type="InterPro" id="IPR037219">
    <property type="entry name" value="Peptidase_M41-like"/>
</dbReference>
<dbReference type="GO" id="GO:0006508">
    <property type="term" value="P:proteolysis"/>
    <property type="evidence" value="ECO:0007669"/>
    <property type="project" value="UniProtKB-KW"/>
</dbReference>
<feature type="non-terminal residue" evidence="10">
    <location>
        <position position="1"/>
    </location>
</feature>
<dbReference type="Gene3D" id="2.170.16.10">
    <property type="entry name" value="Hedgehog/Intein (Hint) domain"/>
    <property type="match status" value="1"/>
</dbReference>
<accession>A0A2M8L1L5</accession>
<keyword evidence="6" id="KW-0862">Zinc</keyword>
<dbReference type="GO" id="GO:0051301">
    <property type="term" value="P:cell division"/>
    <property type="evidence" value="ECO:0007669"/>
    <property type="project" value="UniProtKB-KW"/>
</dbReference>
<dbReference type="InterPro" id="IPR036844">
    <property type="entry name" value="Hint_dom_sf"/>
</dbReference>
<dbReference type="Proteomes" id="UP000229766">
    <property type="component" value="Unassembled WGS sequence"/>
</dbReference>
<dbReference type="AlphaFoldDB" id="A0A2M8L1L5"/>
<keyword evidence="4" id="KW-0479">Metal-binding</keyword>
<evidence type="ECO:0000256" key="6">
    <source>
        <dbReference type="ARBA" id="ARBA00022833"/>
    </source>
</evidence>
<dbReference type="PROSITE" id="PS00674">
    <property type="entry name" value="AAA"/>
    <property type="match status" value="1"/>
</dbReference>
<comment type="similarity">
    <text evidence="8">Belongs to the AAA ATPase family.</text>
</comment>
<dbReference type="SUPFAM" id="SSF51294">
    <property type="entry name" value="Hedgehog/intein (Hint) domain"/>
    <property type="match status" value="1"/>
</dbReference>
<comment type="cofactor">
    <cofactor evidence="1">
        <name>Zn(2+)</name>
        <dbReference type="ChEBI" id="CHEBI:29105"/>
    </cofactor>
</comment>